<gene>
    <name evidence="2" type="ORF">Plec18167_005847</name>
</gene>
<sequence length="89" mass="9596">MSAVATPTLNDTLPKGDRKKRSENGDSTEGNEVAKLADQATGNSIIKSSDKDDKDDKSSLNIKIHLDLKVKVKLELDAEIYGDVVIGLL</sequence>
<comment type="caution">
    <text evidence="2">The sequence shown here is derived from an EMBL/GenBank/DDBJ whole genome shotgun (WGS) entry which is preliminary data.</text>
</comment>
<dbReference type="EMBL" id="JAVDPF010000019">
    <property type="protein sequence ID" value="KAL1874615.1"/>
    <property type="molecule type" value="Genomic_DNA"/>
</dbReference>
<accession>A0ABR3XF97</accession>
<dbReference type="Proteomes" id="UP001583193">
    <property type="component" value="Unassembled WGS sequence"/>
</dbReference>
<protein>
    <submittedName>
        <fullName evidence="2">Uncharacterized protein</fullName>
    </submittedName>
</protein>
<feature type="compositionally biased region" description="Basic and acidic residues" evidence="1">
    <location>
        <begin position="48"/>
        <end position="57"/>
    </location>
</feature>
<keyword evidence="3" id="KW-1185">Reference proteome</keyword>
<proteinExistence type="predicted"/>
<organism evidence="2 3">
    <name type="scientific">Paecilomyces lecythidis</name>
    <dbReference type="NCBI Taxonomy" id="3004212"/>
    <lineage>
        <taxon>Eukaryota</taxon>
        <taxon>Fungi</taxon>
        <taxon>Dikarya</taxon>
        <taxon>Ascomycota</taxon>
        <taxon>Pezizomycotina</taxon>
        <taxon>Eurotiomycetes</taxon>
        <taxon>Eurotiomycetidae</taxon>
        <taxon>Eurotiales</taxon>
        <taxon>Thermoascaceae</taxon>
        <taxon>Paecilomyces</taxon>
    </lineage>
</organism>
<evidence type="ECO:0000256" key="1">
    <source>
        <dbReference type="SAM" id="MobiDB-lite"/>
    </source>
</evidence>
<feature type="region of interest" description="Disordered" evidence="1">
    <location>
        <begin position="1"/>
        <end position="57"/>
    </location>
</feature>
<reference evidence="2 3" key="1">
    <citation type="journal article" date="2024" name="IMA Fungus">
        <title>IMA Genome - F19 : A genome assembly and annotation guide to empower mycologists, including annotated draft genome sequences of Ceratocystis pirilliformis, Diaporthe australafricana, Fusarium ophioides, Paecilomyces lecythidis, and Sporothrix stenoceras.</title>
        <authorList>
            <person name="Aylward J."/>
            <person name="Wilson A.M."/>
            <person name="Visagie C.M."/>
            <person name="Spraker J."/>
            <person name="Barnes I."/>
            <person name="Buitendag C."/>
            <person name="Ceriani C."/>
            <person name="Del Mar Angel L."/>
            <person name="du Plessis D."/>
            <person name="Fuchs T."/>
            <person name="Gasser K."/>
            <person name="Kramer D."/>
            <person name="Li W."/>
            <person name="Munsamy K."/>
            <person name="Piso A."/>
            <person name="Price J.L."/>
            <person name="Sonnekus B."/>
            <person name="Thomas C."/>
            <person name="van der Nest A."/>
            <person name="van Dijk A."/>
            <person name="van Heerden A."/>
            <person name="van Vuuren N."/>
            <person name="Yilmaz N."/>
            <person name="Duong T.A."/>
            <person name="van der Merwe N.A."/>
            <person name="Wingfield M.J."/>
            <person name="Wingfield B.D."/>
        </authorList>
    </citation>
    <scope>NUCLEOTIDE SEQUENCE [LARGE SCALE GENOMIC DNA]</scope>
    <source>
        <strain evidence="2 3">CMW 18167</strain>
    </source>
</reference>
<feature type="compositionally biased region" description="Basic and acidic residues" evidence="1">
    <location>
        <begin position="14"/>
        <end position="24"/>
    </location>
</feature>
<evidence type="ECO:0000313" key="3">
    <source>
        <dbReference type="Proteomes" id="UP001583193"/>
    </source>
</evidence>
<name>A0ABR3XF97_9EURO</name>
<feature type="compositionally biased region" description="Polar residues" evidence="1">
    <location>
        <begin position="1"/>
        <end position="11"/>
    </location>
</feature>
<evidence type="ECO:0000313" key="2">
    <source>
        <dbReference type="EMBL" id="KAL1874615.1"/>
    </source>
</evidence>